<dbReference type="Pfam" id="PF03466">
    <property type="entry name" value="LysR_substrate"/>
    <property type="match status" value="1"/>
</dbReference>
<evidence type="ECO:0000259" key="2">
    <source>
        <dbReference type="Pfam" id="PF03466"/>
    </source>
</evidence>
<dbReference type="Proteomes" id="UP000282433">
    <property type="component" value="Chromosome"/>
</dbReference>
<sequence length="139" mass="14725">MSRALNELENIWSDLAARRGVLEGTVRIGALPLSRTRLLPSAIAAFLAQHPGITLMTNESPYESLVADMRAGNIDFIIGALRQDEDLPDLCSEALFEEDMLILLRNKPPAAAPSGPAQPAGDSAMGAAARQRAGAQFAG</sequence>
<dbReference type="SUPFAM" id="SSF53850">
    <property type="entry name" value="Periplasmic binding protein-like II"/>
    <property type="match status" value="1"/>
</dbReference>
<accession>A0A447RUM7</accession>
<dbReference type="InterPro" id="IPR005119">
    <property type="entry name" value="LysR_subst-bd"/>
</dbReference>
<reference evidence="3 4" key="1">
    <citation type="submission" date="2018-12" db="EMBL/GenBank/DDBJ databases">
        <authorList>
            <consortium name="Pathogen Informatics"/>
        </authorList>
    </citation>
    <scope>NUCLEOTIDE SEQUENCE [LARGE SCALE GENOMIC DNA]</scope>
    <source>
        <strain evidence="3 4">NCTC13635</strain>
    </source>
</reference>
<dbReference type="PANTHER" id="PTHR30419:SF14">
    <property type="entry name" value="LYSR FAMILY TRANSCRIPTIONAL REGULATOR"/>
    <property type="match status" value="1"/>
</dbReference>
<evidence type="ECO:0000313" key="3">
    <source>
        <dbReference type="EMBL" id="VEB03533.1"/>
    </source>
</evidence>
<dbReference type="PANTHER" id="PTHR30419">
    <property type="entry name" value="HTH-TYPE TRANSCRIPTIONAL REGULATOR YBHD"/>
    <property type="match status" value="1"/>
</dbReference>
<name>A0A447RUM7_KLEPN</name>
<gene>
    <name evidence="3" type="primary">abgR_4</name>
    <name evidence="3" type="ORF">NCTC13635_03718</name>
</gene>
<feature type="domain" description="LysR substrate-binding" evidence="2">
    <location>
        <begin position="20"/>
        <end position="114"/>
    </location>
</feature>
<feature type="region of interest" description="Disordered" evidence="1">
    <location>
        <begin position="107"/>
        <end position="139"/>
    </location>
</feature>
<dbReference type="AlphaFoldDB" id="A0A447RUM7"/>
<dbReference type="Gene3D" id="3.40.190.10">
    <property type="entry name" value="Periplasmic binding protein-like II"/>
    <property type="match status" value="1"/>
</dbReference>
<dbReference type="GO" id="GO:0006355">
    <property type="term" value="P:regulation of DNA-templated transcription"/>
    <property type="evidence" value="ECO:0007669"/>
    <property type="project" value="TreeGrafter"/>
</dbReference>
<dbReference type="GO" id="GO:0005829">
    <property type="term" value="C:cytosol"/>
    <property type="evidence" value="ECO:0007669"/>
    <property type="project" value="TreeGrafter"/>
</dbReference>
<dbReference type="EMBL" id="LR134162">
    <property type="protein sequence ID" value="VEB03533.1"/>
    <property type="molecule type" value="Genomic_DNA"/>
</dbReference>
<dbReference type="InterPro" id="IPR050950">
    <property type="entry name" value="HTH-type_LysR_regulators"/>
</dbReference>
<proteinExistence type="predicted"/>
<evidence type="ECO:0000256" key="1">
    <source>
        <dbReference type="SAM" id="MobiDB-lite"/>
    </source>
</evidence>
<evidence type="ECO:0000313" key="4">
    <source>
        <dbReference type="Proteomes" id="UP000282433"/>
    </source>
</evidence>
<protein>
    <submittedName>
        <fullName evidence="3">LysR family transcriptional regulator</fullName>
    </submittedName>
</protein>
<organism evidence="3 4">
    <name type="scientific">Klebsiella pneumoniae</name>
    <dbReference type="NCBI Taxonomy" id="573"/>
    <lineage>
        <taxon>Bacteria</taxon>
        <taxon>Pseudomonadati</taxon>
        <taxon>Pseudomonadota</taxon>
        <taxon>Gammaproteobacteria</taxon>
        <taxon>Enterobacterales</taxon>
        <taxon>Enterobacteriaceae</taxon>
        <taxon>Klebsiella/Raoultella group</taxon>
        <taxon>Klebsiella</taxon>
        <taxon>Klebsiella pneumoniae complex</taxon>
    </lineage>
</organism>
<feature type="compositionally biased region" description="Low complexity" evidence="1">
    <location>
        <begin position="108"/>
        <end position="139"/>
    </location>
</feature>